<evidence type="ECO:0000256" key="1">
    <source>
        <dbReference type="SAM" id="MobiDB-lite"/>
    </source>
</evidence>
<dbReference type="Proteomes" id="UP001501074">
    <property type="component" value="Unassembled WGS sequence"/>
</dbReference>
<sequence>MPRPGAETFGGGARGTVEGVTPREQGERDVDGIRGPSASLILLLVLLLLEDAGHPGRTRVTRVRRRTGR</sequence>
<evidence type="ECO:0000313" key="2">
    <source>
        <dbReference type="EMBL" id="GAA3604192.1"/>
    </source>
</evidence>
<keyword evidence="3" id="KW-1185">Reference proteome</keyword>
<feature type="region of interest" description="Disordered" evidence="1">
    <location>
        <begin position="1"/>
        <end position="32"/>
    </location>
</feature>
<organism evidence="2 3">
    <name type="scientific">Kineosporia mesophila</name>
    <dbReference type="NCBI Taxonomy" id="566012"/>
    <lineage>
        <taxon>Bacteria</taxon>
        <taxon>Bacillati</taxon>
        <taxon>Actinomycetota</taxon>
        <taxon>Actinomycetes</taxon>
        <taxon>Kineosporiales</taxon>
        <taxon>Kineosporiaceae</taxon>
        <taxon>Kineosporia</taxon>
    </lineage>
</organism>
<comment type="caution">
    <text evidence="2">The sequence shown here is derived from an EMBL/GenBank/DDBJ whole genome shotgun (WGS) entry which is preliminary data.</text>
</comment>
<protein>
    <submittedName>
        <fullName evidence="2">Uncharacterized protein</fullName>
    </submittedName>
</protein>
<gene>
    <name evidence="2" type="ORF">GCM10022223_19810</name>
</gene>
<reference evidence="3" key="1">
    <citation type="journal article" date="2019" name="Int. J. Syst. Evol. Microbiol.">
        <title>The Global Catalogue of Microorganisms (GCM) 10K type strain sequencing project: providing services to taxonomists for standard genome sequencing and annotation.</title>
        <authorList>
            <consortium name="The Broad Institute Genomics Platform"/>
            <consortium name="The Broad Institute Genome Sequencing Center for Infectious Disease"/>
            <person name="Wu L."/>
            <person name="Ma J."/>
        </authorList>
    </citation>
    <scope>NUCLEOTIDE SEQUENCE [LARGE SCALE GENOMIC DNA]</scope>
    <source>
        <strain evidence="3">JCM 16902</strain>
    </source>
</reference>
<proteinExistence type="predicted"/>
<accession>A0ABP6ZBE7</accession>
<evidence type="ECO:0000313" key="3">
    <source>
        <dbReference type="Proteomes" id="UP001501074"/>
    </source>
</evidence>
<dbReference type="EMBL" id="BAAAZO010000003">
    <property type="protein sequence ID" value="GAA3604192.1"/>
    <property type="molecule type" value="Genomic_DNA"/>
</dbReference>
<name>A0ABP6ZBE7_9ACTN</name>